<dbReference type="Gene3D" id="3.10.20.90">
    <property type="entry name" value="Phosphatidylinositol 3-kinase Catalytic Subunit, Chain A, domain 1"/>
    <property type="match status" value="1"/>
</dbReference>
<accession>A0ABN8MDB7</accession>
<keyword evidence="1" id="KW-0175">Coiled coil</keyword>
<keyword evidence="5" id="KW-1185">Reference proteome</keyword>
<evidence type="ECO:0000313" key="4">
    <source>
        <dbReference type="EMBL" id="CAH3027651.1"/>
    </source>
</evidence>
<dbReference type="InterPro" id="IPR048945">
    <property type="entry name" value="RASSF8/10_RA"/>
</dbReference>
<dbReference type="InterPro" id="IPR029071">
    <property type="entry name" value="Ubiquitin-like_domsf"/>
</dbReference>
<feature type="coiled-coil region" evidence="1">
    <location>
        <begin position="193"/>
        <end position="227"/>
    </location>
</feature>
<organism evidence="4 5">
    <name type="scientific">Porites evermanni</name>
    <dbReference type="NCBI Taxonomy" id="104178"/>
    <lineage>
        <taxon>Eukaryota</taxon>
        <taxon>Metazoa</taxon>
        <taxon>Cnidaria</taxon>
        <taxon>Anthozoa</taxon>
        <taxon>Hexacorallia</taxon>
        <taxon>Scleractinia</taxon>
        <taxon>Fungiina</taxon>
        <taxon>Poritidae</taxon>
        <taxon>Porites</taxon>
    </lineage>
</organism>
<gene>
    <name evidence="4" type="ORF">PEVE_00032102</name>
</gene>
<name>A0ABN8MDB7_9CNID</name>
<evidence type="ECO:0000256" key="2">
    <source>
        <dbReference type="SAM" id="MobiDB-lite"/>
    </source>
</evidence>
<feature type="region of interest" description="Disordered" evidence="2">
    <location>
        <begin position="356"/>
        <end position="385"/>
    </location>
</feature>
<dbReference type="InterPro" id="IPR033593">
    <property type="entry name" value="N-RASSF"/>
</dbReference>
<proteinExistence type="predicted"/>
<protein>
    <recommendedName>
        <fullName evidence="3">Ras-associating domain-containing protein</fullName>
    </recommendedName>
</protein>
<dbReference type="SUPFAM" id="SSF54236">
    <property type="entry name" value="Ubiquitin-like"/>
    <property type="match status" value="1"/>
</dbReference>
<evidence type="ECO:0000259" key="3">
    <source>
        <dbReference type="PROSITE" id="PS50200"/>
    </source>
</evidence>
<reference evidence="4 5" key="1">
    <citation type="submission" date="2022-05" db="EMBL/GenBank/DDBJ databases">
        <authorList>
            <consortium name="Genoscope - CEA"/>
            <person name="William W."/>
        </authorList>
    </citation>
    <scope>NUCLEOTIDE SEQUENCE [LARGE SCALE GENOMIC DNA]</scope>
</reference>
<dbReference type="InterPro" id="IPR000159">
    <property type="entry name" value="RA_dom"/>
</dbReference>
<evidence type="ECO:0000256" key="1">
    <source>
        <dbReference type="SAM" id="Coils"/>
    </source>
</evidence>
<sequence>MGDFQVWVDGVERVVRGANEETTCENILLAVASATGKLGRFALVEKWRDLERILPREAKPLKCLQMWGKQASEVKFVLKLMKDKSTGILGGVAVKQLGESEEENLFHKDENLRGNFDGKYLERVVANQTNKLKRLARDLEILQLRIDCSVEDEENYLYFTEEEITDDRITRLGQVLKLQAKELEIQETCAFELAEERTRQEKLQFELKEHRSKLKNLDVHISDLENVGSKIYSMRAPQDIKSDSVPSLSGDDRSELDELAQEIMVTREELSKQRDLAERQIEEVKVMKRSFAELEILSQQKSVELLSLKGESSPDPSVYYDLDKNLNLDTEHDLSASYVTGNLDLRRDKPKMVIPDVYQSSSNGGIPGDLSSPGASRSRKSEARQKFLVDGLDGMDDPGVFV</sequence>
<dbReference type="Pfam" id="PF21712">
    <property type="entry name" value="RASSF8-10_RA"/>
    <property type="match status" value="1"/>
</dbReference>
<evidence type="ECO:0000313" key="5">
    <source>
        <dbReference type="Proteomes" id="UP001159427"/>
    </source>
</evidence>
<dbReference type="SMART" id="SM00314">
    <property type="entry name" value="RA"/>
    <property type="match status" value="1"/>
</dbReference>
<dbReference type="PANTHER" id="PTHR15286">
    <property type="entry name" value="RAS-ASSOCIATING DOMAIN CONTAINING PROTEIN"/>
    <property type="match status" value="1"/>
</dbReference>
<feature type="coiled-coil region" evidence="1">
    <location>
        <begin position="256"/>
        <end position="287"/>
    </location>
</feature>
<feature type="domain" description="Ras-associating" evidence="3">
    <location>
        <begin position="1"/>
        <end position="83"/>
    </location>
</feature>
<dbReference type="EMBL" id="CALNXI010000465">
    <property type="protein sequence ID" value="CAH3027651.1"/>
    <property type="molecule type" value="Genomic_DNA"/>
</dbReference>
<comment type="caution">
    <text evidence="4">The sequence shown here is derived from an EMBL/GenBank/DDBJ whole genome shotgun (WGS) entry which is preliminary data.</text>
</comment>
<dbReference type="PANTHER" id="PTHR15286:SF6">
    <property type="entry name" value="GH01133P"/>
    <property type="match status" value="1"/>
</dbReference>
<dbReference type="Proteomes" id="UP001159427">
    <property type="component" value="Unassembled WGS sequence"/>
</dbReference>
<dbReference type="PROSITE" id="PS50200">
    <property type="entry name" value="RA"/>
    <property type="match status" value="1"/>
</dbReference>